<dbReference type="EMBL" id="JAJCIS010000026">
    <property type="protein sequence ID" value="MCB7389444.1"/>
    <property type="molecule type" value="Genomic_DNA"/>
</dbReference>
<dbReference type="RefSeq" id="WP_227183918.1">
    <property type="nucleotide sequence ID" value="NZ_JAJCIQ010000025.1"/>
</dbReference>
<dbReference type="InterPro" id="IPR036388">
    <property type="entry name" value="WH-like_DNA-bd_sf"/>
</dbReference>
<evidence type="ECO:0000259" key="2">
    <source>
        <dbReference type="Pfam" id="PF14311"/>
    </source>
</evidence>
<name>A0ABS8DM13_9FIRM</name>
<proteinExistence type="predicted"/>
<evidence type="ECO:0000313" key="3">
    <source>
        <dbReference type="EMBL" id="MCB7389444.1"/>
    </source>
</evidence>
<comment type="caution">
    <text evidence="3">The sequence shown here is derived from an EMBL/GenBank/DDBJ whole genome shotgun (WGS) entry which is preliminary data.</text>
</comment>
<organism evidence="3 4">
    <name type="scientific">Bariatricus massiliensis</name>
    <dbReference type="NCBI Taxonomy" id="1745713"/>
    <lineage>
        <taxon>Bacteria</taxon>
        <taxon>Bacillati</taxon>
        <taxon>Bacillota</taxon>
        <taxon>Clostridia</taxon>
        <taxon>Lachnospirales</taxon>
        <taxon>Lachnospiraceae</taxon>
        <taxon>Bariatricus</taxon>
    </lineage>
</organism>
<dbReference type="PANTHER" id="PTHR37317:SF1">
    <property type="entry name" value="ZINC-RIBBON DOMAIN-CONTAINING PROTEIN-RELATED"/>
    <property type="match status" value="1"/>
</dbReference>
<dbReference type="InterPro" id="IPR003647">
    <property type="entry name" value="Intron_nuc_1_rpt"/>
</dbReference>
<evidence type="ECO:0000313" key="4">
    <source>
        <dbReference type="Proteomes" id="UP001299546"/>
    </source>
</evidence>
<sequence>MDDCGSEKTIHYEEEGTQDGAWRTAMSDAERTKNYFIYKLRKNYQEGKLDTSQVARLKAIGFDFDGAVFNASKDSLAVQYPAIAEEWDKERNGKQTPWKVRPLATEKAWWRCPHCDRPYRLAIRSKVISNSGCPYCGYGGERAKVSLPVIRLDTLKSYPSISNAQREVGYSLKTAIDKSKLDRNGIAWCYLIDYELGRIPDFTKGNQVTPVICLETGKRFETQSQAEIELGISRGSICRALNTGKTVKGYHWIRESEYSEEKAAAARAESAPYRVVCLETGTRYKTYVDAGRDLGVEEGNIQQAVKSKSHYARGYHFVNSDEYSTLAKGEIENILKRDGRSRTVVCVETGKRYESIKAASGEYGDRLGSARSRIGLCCKNPYLTFDGKHWCYPDDLESRIDNAEEYTVPRKTAVRCLETGKMYESIADASRDTGINHNSIRSVARGDRHKAGGYTWEYVNPAPDKRDNRGCNQPTAKKVRCAETGNQFVSLSDAARAVGLRNGNSIRRAIDRGGTAGGYHWEYLDEKKEVSTDDHHQADGRAE</sequence>
<accession>A0ABS8DM13</accession>
<dbReference type="Proteomes" id="UP001299546">
    <property type="component" value="Unassembled WGS sequence"/>
</dbReference>
<dbReference type="Pfam" id="PF14311">
    <property type="entry name" value="DUF4379"/>
    <property type="match status" value="1"/>
</dbReference>
<dbReference type="InterPro" id="IPR010896">
    <property type="entry name" value="NUMOD1"/>
</dbReference>
<keyword evidence="4" id="KW-1185">Reference proteome</keyword>
<dbReference type="SMART" id="SM00497">
    <property type="entry name" value="IENR1"/>
    <property type="match status" value="5"/>
</dbReference>
<reference evidence="3 4" key="1">
    <citation type="submission" date="2021-10" db="EMBL/GenBank/DDBJ databases">
        <title>Collection of gut derived symbiotic bacterial strains cultured from healthy donors.</title>
        <authorList>
            <person name="Lin H."/>
            <person name="Littmann E."/>
            <person name="Kohout C."/>
            <person name="Pamer E.G."/>
        </authorList>
    </citation>
    <scope>NUCLEOTIDE SEQUENCE [LARGE SCALE GENOMIC DNA]</scope>
    <source>
        <strain evidence="3 4">DFI.1.165</strain>
    </source>
</reference>
<gene>
    <name evidence="3" type="ORF">LIZ65_19365</name>
</gene>
<protein>
    <submittedName>
        <fullName evidence="3">Uncharacterized protein</fullName>
    </submittedName>
</protein>
<dbReference type="Gene3D" id="1.10.10.10">
    <property type="entry name" value="Winged helix-like DNA-binding domain superfamily/Winged helix DNA-binding domain"/>
    <property type="match status" value="1"/>
</dbReference>
<dbReference type="PANTHER" id="PTHR37317">
    <property type="entry name" value="BLR8090 PROTEIN"/>
    <property type="match status" value="1"/>
</dbReference>
<dbReference type="Pfam" id="PF07453">
    <property type="entry name" value="NUMOD1"/>
    <property type="match status" value="1"/>
</dbReference>
<dbReference type="SUPFAM" id="SSF64496">
    <property type="entry name" value="DNA-binding domain of intron-encoded endonucleases"/>
    <property type="match status" value="1"/>
</dbReference>
<feature type="domain" description="Treble clef zinc finger" evidence="2">
    <location>
        <begin position="83"/>
        <end position="136"/>
    </location>
</feature>
<dbReference type="InterPro" id="IPR025487">
    <property type="entry name" value="DUF4379"/>
</dbReference>
<feature type="domain" description="Nuclease-associated modular DNA-binding 1" evidence="1">
    <location>
        <begin position="423"/>
        <end position="441"/>
    </location>
</feature>
<evidence type="ECO:0000259" key="1">
    <source>
        <dbReference type="Pfam" id="PF07453"/>
    </source>
</evidence>